<sequence length="134" mass="15298">MAGMLDMYVLTGNSDALRIAEDMARWLGDSFWPIGTEQRQRMLRNEYGGMNEVLVNLAALTGKDRYLETARLFEQPSFLDPLADRRGELQGLHANTHLPKIIGAAGMYEVSGDRRYRHIAEYFLEEVLTARNFT</sequence>
<gene>
    <name evidence="2" type="ORF">MOP44_13070</name>
</gene>
<dbReference type="GO" id="GO:0016787">
    <property type="term" value="F:hydrolase activity"/>
    <property type="evidence" value="ECO:0007669"/>
    <property type="project" value="UniProtKB-KW"/>
</dbReference>
<dbReference type="AlphaFoldDB" id="A0A9J7BW32"/>
<dbReference type="PANTHER" id="PTHR31151:SF0">
    <property type="entry name" value="PROLINE-TRNA LIGASE (DUF1680)"/>
    <property type="match status" value="1"/>
</dbReference>
<keyword evidence="2" id="KW-0378">Hydrolase</keyword>
<dbReference type="InterPro" id="IPR008928">
    <property type="entry name" value="6-hairpin_glycosidase_sf"/>
</dbReference>
<evidence type="ECO:0000313" key="3">
    <source>
        <dbReference type="Proteomes" id="UP001059380"/>
    </source>
</evidence>
<proteinExistence type="predicted"/>
<dbReference type="GO" id="GO:0005975">
    <property type="term" value="P:carbohydrate metabolic process"/>
    <property type="evidence" value="ECO:0007669"/>
    <property type="project" value="InterPro"/>
</dbReference>
<dbReference type="EMBL" id="CP093313">
    <property type="protein sequence ID" value="UWZ86848.1"/>
    <property type="molecule type" value="Genomic_DNA"/>
</dbReference>
<feature type="domain" description="Non-reducing end beta-L-arabinofuranosidase-like GH127 catalytic" evidence="1">
    <location>
        <begin position="1"/>
        <end position="132"/>
    </location>
</feature>
<dbReference type="InterPro" id="IPR012878">
    <property type="entry name" value="Beta-AFase-like_GH127_cat"/>
</dbReference>
<evidence type="ECO:0000259" key="1">
    <source>
        <dbReference type="Pfam" id="PF07944"/>
    </source>
</evidence>
<evidence type="ECO:0000313" key="2">
    <source>
        <dbReference type="EMBL" id="UWZ86848.1"/>
    </source>
</evidence>
<dbReference type="SUPFAM" id="SSF48208">
    <property type="entry name" value="Six-hairpin glycosidases"/>
    <property type="match status" value="1"/>
</dbReference>
<dbReference type="KEGG" id="orp:MOP44_13070"/>
<protein>
    <submittedName>
        <fullName evidence="2">Glycoside hydrolase family 127 protein</fullName>
    </submittedName>
</protein>
<accession>A0A9J7BW32</accession>
<reference evidence="2" key="1">
    <citation type="submission" date="2021-04" db="EMBL/GenBank/DDBJ databases">
        <title>Phylogenetic analysis of Acidobacteriaceae.</title>
        <authorList>
            <person name="Qiu L."/>
            <person name="Zhang Q."/>
        </authorList>
    </citation>
    <scope>NUCLEOTIDE SEQUENCE</scope>
    <source>
        <strain evidence="2">DSM 25168</strain>
    </source>
</reference>
<name>A0A9J7BW32_9BACT</name>
<keyword evidence="3" id="KW-1185">Reference proteome</keyword>
<dbReference type="Proteomes" id="UP001059380">
    <property type="component" value="Chromosome"/>
</dbReference>
<organism evidence="2 3">
    <name type="scientific">Occallatibacter riparius</name>
    <dbReference type="NCBI Taxonomy" id="1002689"/>
    <lineage>
        <taxon>Bacteria</taxon>
        <taxon>Pseudomonadati</taxon>
        <taxon>Acidobacteriota</taxon>
        <taxon>Terriglobia</taxon>
        <taxon>Terriglobales</taxon>
        <taxon>Acidobacteriaceae</taxon>
        <taxon>Occallatibacter</taxon>
    </lineage>
</organism>
<dbReference type="Pfam" id="PF07944">
    <property type="entry name" value="Beta-AFase-like_GH127_cat"/>
    <property type="match status" value="1"/>
</dbReference>
<dbReference type="PANTHER" id="PTHR31151">
    <property type="entry name" value="PROLINE-TRNA LIGASE (DUF1680)"/>
    <property type="match status" value="1"/>
</dbReference>